<dbReference type="Proteomes" id="UP001162131">
    <property type="component" value="Unassembled WGS sequence"/>
</dbReference>
<dbReference type="SUPFAM" id="SSF56601">
    <property type="entry name" value="beta-lactamase/transpeptidase-like"/>
    <property type="match status" value="1"/>
</dbReference>
<name>A0AAU9JPF7_9CILI</name>
<comment type="caution">
    <text evidence="9">The sequence shown here is derived from an EMBL/GenBank/DDBJ whole genome shotgun (WGS) entry which is preliminary data.</text>
</comment>
<dbReference type="GO" id="GO:0009002">
    <property type="term" value="F:serine-type D-Ala-D-Ala carboxypeptidase activity"/>
    <property type="evidence" value="ECO:0007669"/>
    <property type="project" value="InterPro"/>
</dbReference>
<feature type="region of interest" description="Disordered" evidence="7">
    <location>
        <begin position="43"/>
        <end position="77"/>
    </location>
</feature>
<feature type="compositionally biased region" description="Low complexity" evidence="7">
    <location>
        <begin position="66"/>
        <end position="77"/>
    </location>
</feature>
<dbReference type="InterPro" id="IPR018044">
    <property type="entry name" value="Peptidase_S11"/>
</dbReference>
<evidence type="ECO:0000256" key="6">
    <source>
        <dbReference type="ARBA" id="ARBA00023316"/>
    </source>
</evidence>
<dbReference type="PRINTS" id="PR00725">
    <property type="entry name" value="DADACBPTASE1"/>
</dbReference>
<feature type="compositionally biased region" description="Low complexity" evidence="7">
    <location>
        <begin position="43"/>
        <end position="55"/>
    </location>
</feature>
<evidence type="ECO:0000313" key="9">
    <source>
        <dbReference type="EMBL" id="CAG9328197.1"/>
    </source>
</evidence>
<keyword evidence="6" id="KW-0961">Cell wall biogenesis/degradation</keyword>
<dbReference type="AlphaFoldDB" id="A0AAU9JPF7"/>
<protein>
    <recommendedName>
        <fullName evidence="8">Peptidase S11 D-alanyl-D-alanine carboxypeptidase A N-terminal domain-containing protein</fullName>
    </recommendedName>
</protein>
<proteinExistence type="inferred from homology"/>
<dbReference type="Pfam" id="PF00768">
    <property type="entry name" value="Peptidase_S11"/>
    <property type="match status" value="1"/>
</dbReference>
<dbReference type="InterPro" id="IPR001967">
    <property type="entry name" value="Peptidase_S11_N"/>
</dbReference>
<organism evidence="9 10">
    <name type="scientific">Blepharisma stoltei</name>
    <dbReference type="NCBI Taxonomy" id="1481888"/>
    <lineage>
        <taxon>Eukaryota</taxon>
        <taxon>Sar</taxon>
        <taxon>Alveolata</taxon>
        <taxon>Ciliophora</taxon>
        <taxon>Postciliodesmatophora</taxon>
        <taxon>Heterotrichea</taxon>
        <taxon>Heterotrichida</taxon>
        <taxon>Blepharismidae</taxon>
        <taxon>Blepharisma</taxon>
    </lineage>
</organism>
<dbReference type="GO" id="GO:0006508">
    <property type="term" value="P:proteolysis"/>
    <property type="evidence" value="ECO:0007669"/>
    <property type="project" value="InterPro"/>
</dbReference>
<dbReference type="InterPro" id="IPR012338">
    <property type="entry name" value="Beta-lactam/transpept-like"/>
</dbReference>
<evidence type="ECO:0000256" key="3">
    <source>
        <dbReference type="ARBA" id="ARBA00022801"/>
    </source>
</evidence>
<keyword evidence="3" id="KW-0378">Hydrolase</keyword>
<keyword evidence="2" id="KW-0732">Signal</keyword>
<dbReference type="PANTHER" id="PTHR21581:SF6">
    <property type="entry name" value="TRAFFICKING PROTEIN PARTICLE COMPLEX SUBUNIT 12"/>
    <property type="match status" value="1"/>
</dbReference>
<evidence type="ECO:0000256" key="7">
    <source>
        <dbReference type="SAM" id="MobiDB-lite"/>
    </source>
</evidence>
<evidence type="ECO:0000313" key="10">
    <source>
        <dbReference type="Proteomes" id="UP001162131"/>
    </source>
</evidence>
<evidence type="ECO:0000256" key="4">
    <source>
        <dbReference type="ARBA" id="ARBA00022960"/>
    </source>
</evidence>
<evidence type="ECO:0000256" key="1">
    <source>
        <dbReference type="ARBA" id="ARBA00007164"/>
    </source>
</evidence>
<sequence length="340" mass="37369">MGDQPNPRSLPSLNRRNVIRSLLFKIPASQQGTTFAPALHFSNHSSDCSSSTSTDYSDKSRKIRSSSHTASSSSPPHVSAQSWAVLDIKSGKLVGGFREQQPREIASLTKIMTCYVVLNVAENYHISLESLVKVSRNAAETCGTSARLKEGEEIQIWDLLHGLMLPSGNDAAVCLAEHFGKIIAKISGIEGKCKEPIKYFVREMNQTAKELGLNSTFFNNPHGMSMPKNKSTATDVCKLAATALENELFQMICCAEYHTCYVVQPSGYSYRTTWWQNTNKLLSEGFVGVKTGVTPMAGPCLCASLKSKGKQVVVVILNSKSIDHRWTDLPRLAHWGLNNL</sequence>
<feature type="domain" description="Peptidase S11 D-alanyl-D-alanine carboxypeptidase A N-terminal" evidence="8">
    <location>
        <begin position="71"/>
        <end position="320"/>
    </location>
</feature>
<dbReference type="GO" id="GO:0071555">
    <property type="term" value="P:cell wall organization"/>
    <property type="evidence" value="ECO:0007669"/>
    <property type="project" value="UniProtKB-KW"/>
</dbReference>
<keyword evidence="10" id="KW-1185">Reference proteome</keyword>
<keyword evidence="5" id="KW-0573">Peptidoglycan synthesis</keyword>
<dbReference type="PANTHER" id="PTHR21581">
    <property type="entry name" value="D-ALANYL-D-ALANINE CARBOXYPEPTIDASE"/>
    <property type="match status" value="1"/>
</dbReference>
<evidence type="ECO:0000256" key="2">
    <source>
        <dbReference type="ARBA" id="ARBA00022729"/>
    </source>
</evidence>
<evidence type="ECO:0000256" key="5">
    <source>
        <dbReference type="ARBA" id="ARBA00022984"/>
    </source>
</evidence>
<reference evidence="9" key="1">
    <citation type="submission" date="2021-09" db="EMBL/GenBank/DDBJ databases">
        <authorList>
            <consortium name="AG Swart"/>
            <person name="Singh M."/>
            <person name="Singh A."/>
            <person name="Seah K."/>
            <person name="Emmerich C."/>
        </authorList>
    </citation>
    <scope>NUCLEOTIDE SEQUENCE</scope>
    <source>
        <strain evidence="9">ATCC30299</strain>
    </source>
</reference>
<dbReference type="GO" id="GO:0008360">
    <property type="term" value="P:regulation of cell shape"/>
    <property type="evidence" value="ECO:0007669"/>
    <property type="project" value="UniProtKB-KW"/>
</dbReference>
<evidence type="ECO:0000259" key="8">
    <source>
        <dbReference type="Pfam" id="PF00768"/>
    </source>
</evidence>
<comment type="similarity">
    <text evidence="1">Belongs to the peptidase S11 family.</text>
</comment>
<accession>A0AAU9JPF7</accession>
<dbReference type="EMBL" id="CAJZBQ010000045">
    <property type="protein sequence ID" value="CAG9328197.1"/>
    <property type="molecule type" value="Genomic_DNA"/>
</dbReference>
<gene>
    <name evidence="9" type="ORF">BSTOLATCC_MIC45652</name>
</gene>
<dbReference type="Gene3D" id="3.40.710.10">
    <property type="entry name" value="DD-peptidase/beta-lactamase superfamily"/>
    <property type="match status" value="1"/>
</dbReference>
<keyword evidence="4" id="KW-0133">Cell shape</keyword>